<dbReference type="EMBL" id="OL539452">
    <property type="protein sequence ID" value="UGO52773.1"/>
    <property type="molecule type" value="Genomic_DNA"/>
</dbReference>
<protein>
    <submittedName>
        <fullName evidence="1">Major capsid protein</fullName>
    </submittedName>
</protein>
<name>A0AC61TQG6_9CAUD</name>
<proteinExistence type="predicted"/>
<accession>A0AC61TQG6</accession>
<evidence type="ECO:0000313" key="2">
    <source>
        <dbReference type="Proteomes" id="UP000827689"/>
    </source>
</evidence>
<dbReference type="Proteomes" id="UP000827689">
    <property type="component" value="Segment"/>
</dbReference>
<reference evidence="1" key="1">
    <citation type="submission" date="2021-10" db="EMBL/GenBank/DDBJ databases">
        <authorList>
            <person name="Ayala M."/>
            <person name="Loertscher E."/>
            <person name="Carr E."/>
            <person name="Fuhriman D."/>
            <person name="Fajardo C."/>
            <person name="Casjens S.R."/>
            <person name="Grose J.H."/>
        </authorList>
    </citation>
    <scope>NUCLEOTIDE SEQUENCE</scope>
</reference>
<keyword evidence="2" id="KW-1185">Reference proteome</keyword>
<organism evidence="1 2">
    <name type="scientific">Serratia phage vB_SmaS_Opt-155</name>
    <dbReference type="NCBI Taxonomy" id="2902690"/>
    <lineage>
        <taxon>Viruses</taxon>
        <taxon>Duplodnaviria</taxon>
        <taxon>Heunggongvirae</taxon>
        <taxon>Uroviricota</taxon>
        <taxon>Caudoviricetes</taxon>
        <taxon>Serbinvirus</taxon>
        <taxon>Serbinvirus opt155</taxon>
    </lineage>
</organism>
<gene>
    <name evidence="1" type="ORF">OPT155_12</name>
</gene>
<evidence type="ECO:0000313" key="1">
    <source>
        <dbReference type="EMBL" id="UGO52773.1"/>
    </source>
</evidence>
<sequence>MRLGSNKIQPRSNAMRADLKVFHKTLYTTMTEVQDQAVQKFNEAVRGGLILTSSTLNQGDFDGEVMWAKIQGLVRRRNAYADGAIATKQLSQLVNYSVKVAGGIFPIAIDPGMMKWIKKSQAEAGAVIGKQMAEDNLADMLNTAIAALVAGLTTIPEVNYDGTANPAGGTASLINLNNGSAKFGDRNQDIRSWLMHSKSIFDIYGNALVNQERLFSFGTVNVVTDGFGRPLVYTDSPALMVPAAGENPANYYQIGLNSAAATVEQNNDEFTDNVDTRNGNENIQATYQAEWTYNLGIRGFTWDTTAGGKSPTNAALATAANWDKTATYYKDGPGVLVKTL</sequence>